<evidence type="ECO:0000313" key="3">
    <source>
        <dbReference type="Proteomes" id="UP000214689"/>
    </source>
</evidence>
<name>A0A223AQ02_9FIRM</name>
<dbReference type="RefSeq" id="WP_094233249.1">
    <property type="nucleotide sequence ID" value="NZ_CP016199.1"/>
</dbReference>
<feature type="transmembrane region" description="Helical" evidence="1">
    <location>
        <begin position="35"/>
        <end position="56"/>
    </location>
</feature>
<keyword evidence="1" id="KW-1133">Transmembrane helix</keyword>
<feature type="transmembrane region" description="Helical" evidence="1">
    <location>
        <begin position="62"/>
        <end position="81"/>
    </location>
</feature>
<protein>
    <submittedName>
        <fullName evidence="2">Uncharacterized protein</fullName>
    </submittedName>
</protein>
<dbReference type="OrthoDB" id="2080840at2"/>
<keyword evidence="1" id="KW-0812">Transmembrane</keyword>
<gene>
    <name evidence="2" type="ORF">AXF17_00090</name>
</gene>
<reference evidence="3" key="1">
    <citation type="submission" date="2016-05" db="EMBL/GenBank/DDBJ databases">
        <authorList>
            <person name="Holder M.E."/>
            <person name="Ajami N.J."/>
            <person name="Petrosino J.F."/>
        </authorList>
    </citation>
    <scope>NUCLEOTIDE SEQUENCE [LARGE SCALE GENOMIC DNA]</scope>
    <source>
        <strain evidence="3">ATCC 700696</strain>
    </source>
</reference>
<evidence type="ECO:0000256" key="1">
    <source>
        <dbReference type="SAM" id="Phobius"/>
    </source>
</evidence>
<dbReference type="EMBL" id="CP016199">
    <property type="protein sequence ID" value="ASS37034.1"/>
    <property type="molecule type" value="Genomic_DNA"/>
</dbReference>
<sequence length="206" mass="24092">MENNERDIYYCQLPMVKMLCNRWAEAHPTRKKQNAVVGATLLIGLGIILAMLYYTIKHTSVPQWYLHVSIWAAALIIFMAGRQRNIISNPPFKGLLNVRYEMSDEGIYYIYQEKLTVYTFFIADEDIEQIVYDDEFQVLHIVGKGEVSVETRKGVTEPTHVNDYYCLLPYDEFDIDDILNPYGNMIKRVHGNLRRDFQSKQIIIRA</sequence>
<evidence type="ECO:0000313" key="2">
    <source>
        <dbReference type="EMBL" id="ASS37034.1"/>
    </source>
</evidence>
<proteinExistence type="predicted"/>
<accession>A0A223AQ02</accession>
<dbReference type="AlphaFoldDB" id="A0A223AQ02"/>
<keyword evidence="1" id="KW-0472">Membrane</keyword>
<dbReference type="Proteomes" id="UP000214689">
    <property type="component" value="Chromosome"/>
</dbReference>
<keyword evidence="3" id="KW-1185">Reference proteome</keyword>
<organism evidence="2 3">
    <name type="scientific">Mogibacterium pumilum</name>
    <dbReference type="NCBI Taxonomy" id="86332"/>
    <lineage>
        <taxon>Bacteria</taxon>
        <taxon>Bacillati</taxon>
        <taxon>Bacillota</taxon>
        <taxon>Clostridia</taxon>
        <taxon>Peptostreptococcales</taxon>
        <taxon>Anaerovoracaceae</taxon>
        <taxon>Mogibacterium</taxon>
    </lineage>
</organism>